<evidence type="ECO:0000259" key="6">
    <source>
        <dbReference type="PROSITE" id="PS50043"/>
    </source>
</evidence>
<evidence type="ECO:0000259" key="7">
    <source>
        <dbReference type="PROSITE" id="PS50110"/>
    </source>
</evidence>
<keyword evidence="3 8" id="KW-0238">DNA-binding</keyword>
<keyword evidence="4" id="KW-0804">Transcription</keyword>
<feature type="domain" description="HTH luxR-type" evidence="6">
    <location>
        <begin position="147"/>
        <end position="212"/>
    </location>
</feature>
<dbReference type="EMBL" id="JADBEG010000001">
    <property type="protein sequence ID" value="MBE1496038.1"/>
    <property type="molecule type" value="Genomic_DNA"/>
</dbReference>
<dbReference type="InterPro" id="IPR039420">
    <property type="entry name" value="WalR-like"/>
</dbReference>
<keyword evidence="9" id="KW-1185">Reference proteome</keyword>
<dbReference type="InterPro" id="IPR001789">
    <property type="entry name" value="Sig_transdc_resp-reg_receiver"/>
</dbReference>
<dbReference type="SMART" id="SM00448">
    <property type="entry name" value="REC"/>
    <property type="match status" value="1"/>
</dbReference>
<dbReference type="PROSITE" id="PS50043">
    <property type="entry name" value="HTH_LUXR_2"/>
    <property type="match status" value="1"/>
</dbReference>
<dbReference type="InterPro" id="IPR000792">
    <property type="entry name" value="Tscrpt_reg_LuxR_C"/>
</dbReference>
<dbReference type="PROSITE" id="PS00622">
    <property type="entry name" value="HTH_LUXR_1"/>
    <property type="match status" value="1"/>
</dbReference>
<organism evidence="8 9">
    <name type="scientific">Amycolatopsis lexingtonensis</name>
    <dbReference type="NCBI Taxonomy" id="218822"/>
    <lineage>
        <taxon>Bacteria</taxon>
        <taxon>Bacillati</taxon>
        <taxon>Actinomycetota</taxon>
        <taxon>Actinomycetes</taxon>
        <taxon>Pseudonocardiales</taxon>
        <taxon>Pseudonocardiaceae</taxon>
        <taxon>Amycolatopsis</taxon>
    </lineage>
</organism>
<keyword evidence="2" id="KW-0805">Transcription regulation</keyword>
<keyword evidence="1 5" id="KW-0597">Phosphoprotein</keyword>
<evidence type="ECO:0000313" key="9">
    <source>
        <dbReference type="Proteomes" id="UP000631670"/>
    </source>
</evidence>
<sequence length="226" mass="24188">MTPAPITLVVADDQATVREALVVMLDLAADVSVVAGVADGEAAVRAVEEHRPDVVLMDLNMPVLGGVEATRRIREAELDTAVLVLTTFDDDESILAALQAGATGYLTKDADRATILNAVRTAAQGQTVLAPEVQRRLLALATRSARRPRDDFGLTAREREVLGLIGEGLRNPEIAARLVISEATVKTHINNLFAKAGFRNRADAVRYALNPGRQPAAPDVRGRPFP</sequence>
<evidence type="ECO:0000256" key="4">
    <source>
        <dbReference type="ARBA" id="ARBA00023163"/>
    </source>
</evidence>
<dbReference type="RefSeq" id="WP_086861647.1">
    <property type="nucleotide sequence ID" value="NZ_JADBEG010000001.1"/>
</dbReference>
<evidence type="ECO:0000313" key="8">
    <source>
        <dbReference type="EMBL" id="MBE1496038.1"/>
    </source>
</evidence>
<dbReference type="Pfam" id="PF00072">
    <property type="entry name" value="Response_reg"/>
    <property type="match status" value="1"/>
</dbReference>
<feature type="modified residue" description="4-aspartylphosphate" evidence="5">
    <location>
        <position position="58"/>
    </location>
</feature>
<dbReference type="SUPFAM" id="SSF46894">
    <property type="entry name" value="C-terminal effector domain of the bipartite response regulators"/>
    <property type="match status" value="1"/>
</dbReference>
<feature type="domain" description="Response regulatory" evidence="7">
    <location>
        <begin position="7"/>
        <end position="123"/>
    </location>
</feature>
<dbReference type="GO" id="GO:0003677">
    <property type="term" value="F:DNA binding"/>
    <property type="evidence" value="ECO:0007669"/>
    <property type="project" value="UniProtKB-KW"/>
</dbReference>
<evidence type="ECO:0000256" key="5">
    <source>
        <dbReference type="PROSITE-ProRule" id="PRU00169"/>
    </source>
</evidence>
<evidence type="ECO:0000256" key="1">
    <source>
        <dbReference type="ARBA" id="ARBA00022553"/>
    </source>
</evidence>
<dbReference type="SMART" id="SM00421">
    <property type="entry name" value="HTH_LUXR"/>
    <property type="match status" value="1"/>
</dbReference>
<evidence type="ECO:0000256" key="3">
    <source>
        <dbReference type="ARBA" id="ARBA00023125"/>
    </source>
</evidence>
<accession>A0ABR9HYM9</accession>
<proteinExistence type="predicted"/>
<dbReference type="PANTHER" id="PTHR43214">
    <property type="entry name" value="TWO-COMPONENT RESPONSE REGULATOR"/>
    <property type="match status" value="1"/>
</dbReference>
<dbReference type="CDD" id="cd06170">
    <property type="entry name" value="LuxR_C_like"/>
    <property type="match status" value="1"/>
</dbReference>
<dbReference type="Pfam" id="PF00196">
    <property type="entry name" value="GerE"/>
    <property type="match status" value="1"/>
</dbReference>
<dbReference type="InterPro" id="IPR016032">
    <property type="entry name" value="Sig_transdc_resp-reg_C-effctor"/>
</dbReference>
<dbReference type="InterPro" id="IPR058245">
    <property type="entry name" value="NreC/VraR/RcsB-like_REC"/>
</dbReference>
<dbReference type="InterPro" id="IPR011006">
    <property type="entry name" value="CheY-like_superfamily"/>
</dbReference>
<dbReference type="PRINTS" id="PR00038">
    <property type="entry name" value="HTHLUXR"/>
</dbReference>
<dbReference type="SUPFAM" id="SSF52172">
    <property type="entry name" value="CheY-like"/>
    <property type="match status" value="1"/>
</dbReference>
<dbReference type="PANTHER" id="PTHR43214:SF24">
    <property type="entry name" value="TRANSCRIPTIONAL REGULATORY PROTEIN NARL-RELATED"/>
    <property type="match status" value="1"/>
</dbReference>
<name>A0ABR9HYM9_9PSEU</name>
<dbReference type="Gene3D" id="3.40.50.2300">
    <property type="match status" value="1"/>
</dbReference>
<evidence type="ECO:0000256" key="2">
    <source>
        <dbReference type="ARBA" id="ARBA00023015"/>
    </source>
</evidence>
<protein>
    <submittedName>
        <fullName evidence="8">DNA-binding NarL/FixJ family response regulator</fullName>
    </submittedName>
</protein>
<comment type="caution">
    <text evidence="8">The sequence shown here is derived from an EMBL/GenBank/DDBJ whole genome shotgun (WGS) entry which is preliminary data.</text>
</comment>
<dbReference type="CDD" id="cd17535">
    <property type="entry name" value="REC_NarL-like"/>
    <property type="match status" value="1"/>
</dbReference>
<gene>
    <name evidence="8" type="ORF">H4696_003138</name>
</gene>
<dbReference type="Proteomes" id="UP000631670">
    <property type="component" value="Unassembled WGS sequence"/>
</dbReference>
<dbReference type="PROSITE" id="PS50110">
    <property type="entry name" value="RESPONSE_REGULATORY"/>
    <property type="match status" value="1"/>
</dbReference>
<reference evidence="8 9" key="1">
    <citation type="submission" date="2020-10" db="EMBL/GenBank/DDBJ databases">
        <title>Sequencing the genomes of 1000 actinobacteria strains.</title>
        <authorList>
            <person name="Klenk H.-P."/>
        </authorList>
    </citation>
    <scope>NUCLEOTIDE SEQUENCE [LARGE SCALE GENOMIC DNA]</scope>
    <source>
        <strain evidence="8 9">DSM 44653</strain>
    </source>
</reference>